<evidence type="ECO:0000256" key="1">
    <source>
        <dbReference type="ARBA" id="ARBA00022679"/>
    </source>
</evidence>
<keyword evidence="2" id="KW-0547">Nucleotide-binding</keyword>
<dbReference type="EMBL" id="CH991553">
    <property type="protein sequence ID" value="EDQ88820.1"/>
    <property type="molecule type" value="Genomic_DNA"/>
</dbReference>
<evidence type="ECO:0000256" key="5">
    <source>
        <dbReference type="SAM" id="MobiDB-lite"/>
    </source>
</evidence>
<dbReference type="GO" id="GO:0005524">
    <property type="term" value="F:ATP binding"/>
    <property type="evidence" value="ECO:0007669"/>
    <property type="project" value="UniProtKB-KW"/>
</dbReference>
<keyword evidence="4" id="KW-0067">ATP-binding</keyword>
<dbReference type="GeneID" id="5891720"/>
<feature type="region of interest" description="Disordered" evidence="5">
    <location>
        <begin position="1"/>
        <end position="80"/>
    </location>
</feature>
<dbReference type="KEGG" id="mbr:MONBRDRAFT_32642"/>
<evidence type="ECO:0000256" key="4">
    <source>
        <dbReference type="ARBA" id="ARBA00022840"/>
    </source>
</evidence>
<protein>
    <recommendedName>
        <fullName evidence="6">DAGKc domain-containing protein</fullName>
    </recommendedName>
</protein>
<evidence type="ECO:0000259" key="6">
    <source>
        <dbReference type="PROSITE" id="PS50146"/>
    </source>
</evidence>
<evidence type="ECO:0000313" key="7">
    <source>
        <dbReference type="EMBL" id="EDQ88820.1"/>
    </source>
</evidence>
<dbReference type="InterPro" id="IPR001206">
    <property type="entry name" value="Diacylglycerol_kinase_cat_dom"/>
</dbReference>
<feature type="region of interest" description="Disordered" evidence="5">
    <location>
        <begin position="564"/>
        <end position="620"/>
    </location>
</feature>
<accession>A9V0V4</accession>
<dbReference type="InterPro" id="IPR050187">
    <property type="entry name" value="Lipid_Phosphate_FormReg"/>
</dbReference>
<dbReference type="InParanoid" id="A9V0V4"/>
<evidence type="ECO:0000313" key="8">
    <source>
        <dbReference type="Proteomes" id="UP000001357"/>
    </source>
</evidence>
<reference evidence="7 8" key="1">
    <citation type="journal article" date="2008" name="Nature">
        <title>The genome of the choanoflagellate Monosiga brevicollis and the origin of metazoans.</title>
        <authorList>
            <consortium name="JGI Sequencing"/>
            <person name="King N."/>
            <person name="Westbrook M.J."/>
            <person name="Young S.L."/>
            <person name="Kuo A."/>
            <person name="Abedin M."/>
            <person name="Chapman J."/>
            <person name="Fairclough S."/>
            <person name="Hellsten U."/>
            <person name="Isogai Y."/>
            <person name="Letunic I."/>
            <person name="Marr M."/>
            <person name="Pincus D."/>
            <person name="Putnam N."/>
            <person name="Rokas A."/>
            <person name="Wright K.J."/>
            <person name="Zuzow R."/>
            <person name="Dirks W."/>
            <person name="Good M."/>
            <person name="Goodstein D."/>
            <person name="Lemons D."/>
            <person name="Li W."/>
            <person name="Lyons J.B."/>
            <person name="Morris A."/>
            <person name="Nichols S."/>
            <person name="Richter D.J."/>
            <person name="Salamov A."/>
            <person name="Bork P."/>
            <person name="Lim W.A."/>
            <person name="Manning G."/>
            <person name="Miller W.T."/>
            <person name="McGinnis W."/>
            <person name="Shapiro H."/>
            <person name="Tjian R."/>
            <person name="Grigoriev I.V."/>
            <person name="Rokhsar D."/>
        </authorList>
    </citation>
    <scope>NUCLEOTIDE SEQUENCE [LARGE SCALE GENOMIC DNA]</scope>
    <source>
        <strain evidence="8">MX1 / ATCC 50154</strain>
    </source>
</reference>
<dbReference type="RefSeq" id="XP_001746433.1">
    <property type="nucleotide sequence ID" value="XM_001746381.1"/>
</dbReference>
<feature type="domain" description="DAGKc" evidence="6">
    <location>
        <begin position="203"/>
        <end position="347"/>
    </location>
</feature>
<keyword evidence="1" id="KW-0808">Transferase</keyword>
<evidence type="ECO:0000256" key="3">
    <source>
        <dbReference type="ARBA" id="ARBA00022777"/>
    </source>
</evidence>
<feature type="compositionally biased region" description="Polar residues" evidence="5">
    <location>
        <begin position="589"/>
        <end position="614"/>
    </location>
</feature>
<organism evidence="7 8">
    <name type="scientific">Monosiga brevicollis</name>
    <name type="common">Choanoflagellate</name>
    <dbReference type="NCBI Taxonomy" id="81824"/>
    <lineage>
        <taxon>Eukaryota</taxon>
        <taxon>Choanoflagellata</taxon>
        <taxon>Craspedida</taxon>
        <taxon>Salpingoecidae</taxon>
        <taxon>Monosiga</taxon>
    </lineage>
</organism>
<dbReference type="GO" id="GO:0046512">
    <property type="term" value="P:sphingosine biosynthetic process"/>
    <property type="evidence" value="ECO:0000318"/>
    <property type="project" value="GO_Central"/>
</dbReference>
<dbReference type="PANTHER" id="PTHR12358">
    <property type="entry name" value="SPHINGOSINE KINASE"/>
    <property type="match status" value="1"/>
</dbReference>
<dbReference type="Gene3D" id="3.40.50.10330">
    <property type="entry name" value="Probable inorganic polyphosphate/atp-NAD kinase, domain 1"/>
    <property type="match status" value="1"/>
</dbReference>
<feature type="region of interest" description="Disordered" evidence="5">
    <location>
        <begin position="150"/>
        <end position="169"/>
    </location>
</feature>
<dbReference type="SUPFAM" id="SSF111331">
    <property type="entry name" value="NAD kinase/diacylglycerol kinase-like"/>
    <property type="match status" value="1"/>
</dbReference>
<dbReference type="InterPro" id="IPR017438">
    <property type="entry name" value="ATP-NAD_kinase_N"/>
</dbReference>
<gene>
    <name evidence="7" type="ORF">MONBRDRAFT_32642</name>
</gene>
<feature type="compositionally biased region" description="Polar residues" evidence="5">
    <location>
        <begin position="158"/>
        <end position="169"/>
    </location>
</feature>
<sequence>MSQAAVSQSPRAEPLNDTSPQDAGITVSEAERMVIDPPSSEGSTTPRESVNLAPAPEPINLSGTTNRPASQGSNARTFSAGTAKCNRSRMGRIHILDMDRLMIGNLAEAEEKPLGTCTRCHTIEELADNFPVSEDEDAYLANIDESGNFIETPRDSTDGISSSANTNTKQKQQIHILNRKLFKEREAILAEATRLGESRGPNYIPRHILVVFNPISGGGAAKRLVSHIVLPVLERTRTDYTVQATEYKRHAVQLMRDLDPEMYDGIIVAGGDGLVHEVITGYFTHRNQKAIRKVPIGIVPSGTANAMATALHKRESKSQVALVGYSALAVAKGLTTNVDVISFERLDMDTEEERKVFALSCFGWGIAGAVALKADKLRWIPGQKKARYDIAGAVSLLSDWPIVDEFDFSYPVSENEWATERLRTINLIASNMPYLGSDNAIYPHIEPDDGNLAVVTVADTCSRMEVIRMSMGMKKGIYLGEQRKHVQTYILSEFKITPVKAKAPFLIDGDPHAYGPAHVRVLKQALQLFVLPAQGIEDNLSTKVGNAPTAVAMSVAGVDPHHLGLRAQSSHSGSPTPTPSASASQTASRLSSVQASNQNSMQSKQGESALSQLMRQEAAK</sequence>
<proteinExistence type="predicted"/>
<dbReference type="AlphaFoldDB" id="A9V0V4"/>
<dbReference type="Proteomes" id="UP000001357">
    <property type="component" value="Unassembled WGS sequence"/>
</dbReference>
<keyword evidence="3" id="KW-0418">Kinase</keyword>
<feature type="compositionally biased region" description="Low complexity" evidence="5">
    <location>
        <begin position="569"/>
        <end position="588"/>
    </location>
</feature>
<dbReference type="Gene3D" id="2.60.200.40">
    <property type="match status" value="1"/>
</dbReference>
<dbReference type="PROSITE" id="PS50146">
    <property type="entry name" value="DAGK"/>
    <property type="match status" value="1"/>
</dbReference>
<dbReference type="Pfam" id="PF19279">
    <property type="entry name" value="YegS_C"/>
    <property type="match status" value="1"/>
</dbReference>
<dbReference type="SMART" id="SM00046">
    <property type="entry name" value="DAGKc"/>
    <property type="match status" value="1"/>
</dbReference>
<dbReference type="Pfam" id="PF00781">
    <property type="entry name" value="DAGK_cat"/>
    <property type="match status" value="1"/>
</dbReference>
<dbReference type="GO" id="GO:0016020">
    <property type="term" value="C:membrane"/>
    <property type="evidence" value="ECO:0000318"/>
    <property type="project" value="GO_Central"/>
</dbReference>
<keyword evidence="8" id="KW-1185">Reference proteome</keyword>
<feature type="compositionally biased region" description="Polar residues" evidence="5">
    <location>
        <begin position="1"/>
        <end position="21"/>
    </location>
</feature>
<dbReference type="InterPro" id="IPR045540">
    <property type="entry name" value="YegS/DAGK_C"/>
</dbReference>
<name>A9V0V4_MONBE</name>
<dbReference type="PANTHER" id="PTHR12358:SF31">
    <property type="entry name" value="ACYLGLYCEROL KINASE, MITOCHONDRIAL"/>
    <property type="match status" value="1"/>
</dbReference>
<dbReference type="InterPro" id="IPR016064">
    <property type="entry name" value="NAD/diacylglycerol_kinase_sf"/>
</dbReference>
<dbReference type="GO" id="GO:0016301">
    <property type="term" value="F:kinase activity"/>
    <property type="evidence" value="ECO:0007669"/>
    <property type="project" value="UniProtKB-KW"/>
</dbReference>
<dbReference type="GO" id="GO:0005737">
    <property type="term" value="C:cytoplasm"/>
    <property type="evidence" value="ECO:0000318"/>
    <property type="project" value="GO_Central"/>
</dbReference>
<dbReference type="eggNOG" id="KOG1116">
    <property type="taxonomic scope" value="Eukaryota"/>
</dbReference>
<evidence type="ECO:0000256" key="2">
    <source>
        <dbReference type="ARBA" id="ARBA00022741"/>
    </source>
</evidence>
<feature type="compositionally biased region" description="Polar residues" evidence="5">
    <location>
        <begin position="61"/>
        <end position="80"/>
    </location>
</feature>